<dbReference type="SUPFAM" id="SSF52540">
    <property type="entry name" value="P-loop containing nucleoside triphosphate hydrolases"/>
    <property type="match status" value="1"/>
</dbReference>
<evidence type="ECO:0000313" key="11">
    <source>
        <dbReference type="Proteomes" id="UP000824093"/>
    </source>
</evidence>
<evidence type="ECO:0000256" key="6">
    <source>
        <dbReference type="ARBA" id="ARBA00022989"/>
    </source>
</evidence>
<dbReference type="SMART" id="SM00382">
    <property type="entry name" value="AAA"/>
    <property type="match status" value="1"/>
</dbReference>
<keyword evidence="4" id="KW-0547">Nucleotide-binding</keyword>
<dbReference type="PANTHER" id="PTHR43394">
    <property type="entry name" value="ATP-DEPENDENT PERMEASE MDL1, MITOCHONDRIAL"/>
    <property type="match status" value="1"/>
</dbReference>
<dbReference type="FunFam" id="3.40.50.300:FF:000287">
    <property type="entry name" value="Multidrug ABC transporter ATP-binding protein"/>
    <property type="match status" value="1"/>
</dbReference>
<dbReference type="InterPro" id="IPR017871">
    <property type="entry name" value="ABC_transporter-like_CS"/>
</dbReference>
<dbReference type="PROSITE" id="PS50929">
    <property type="entry name" value="ABC_TM1F"/>
    <property type="match status" value="1"/>
</dbReference>
<evidence type="ECO:0000259" key="9">
    <source>
        <dbReference type="PROSITE" id="PS50929"/>
    </source>
</evidence>
<keyword evidence="6" id="KW-1133">Transmembrane helix</keyword>
<evidence type="ECO:0000256" key="1">
    <source>
        <dbReference type="ARBA" id="ARBA00004651"/>
    </source>
</evidence>
<dbReference type="Gene3D" id="3.40.50.300">
    <property type="entry name" value="P-loop containing nucleotide triphosphate hydrolases"/>
    <property type="match status" value="1"/>
</dbReference>
<dbReference type="InterPro" id="IPR003439">
    <property type="entry name" value="ABC_transporter-like_ATP-bd"/>
</dbReference>
<dbReference type="Pfam" id="PF00664">
    <property type="entry name" value="ABC_membrane"/>
    <property type="match status" value="1"/>
</dbReference>
<reference evidence="10" key="1">
    <citation type="submission" date="2020-10" db="EMBL/GenBank/DDBJ databases">
        <authorList>
            <person name="Gilroy R."/>
        </authorList>
    </citation>
    <scope>NUCLEOTIDE SEQUENCE</scope>
    <source>
        <strain evidence="10">CHK195-15760</strain>
    </source>
</reference>
<dbReference type="InterPro" id="IPR011527">
    <property type="entry name" value="ABC1_TM_dom"/>
</dbReference>
<dbReference type="PROSITE" id="PS00211">
    <property type="entry name" value="ABC_TRANSPORTER_1"/>
    <property type="match status" value="1"/>
</dbReference>
<comment type="subcellular location">
    <subcellularLocation>
        <location evidence="1">Cell membrane</location>
        <topology evidence="1">Multi-pass membrane protein</topology>
    </subcellularLocation>
</comment>
<gene>
    <name evidence="10" type="ORF">IAB70_06455</name>
</gene>
<dbReference type="PANTHER" id="PTHR43394:SF1">
    <property type="entry name" value="ATP-BINDING CASSETTE SUB-FAMILY B MEMBER 10, MITOCHONDRIAL"/>
    <property type="match status" value="1"/>
</dbReference>
<name>A0A9D1M263_9FIRM</name>
<dbReference type="EMBL" id="DVNH01000048">
    <property type="protein sequence ID" value="HIU52233.1"/>
    <property type="molecule type" value="Genomic_DNA"/>
</dbReference>
<dbReference type="Pfam" id="PF00005">
    <property type="entry name" value="ABC_tran"/>
    <property type="match status" value="1"/>
</dbReference>
<evidence type="ECO:0000256" key="3">
    <source>
        <dbReference type="ARBA" id="ARBA00022692"/>
    </source>
</evidence>
<evidence type="ECO:0000256" key="5">
    <source>
        <dbReference type="ARBA" id="ARBA00022840"/>
    </source>
</evidence>
<dbReference type="AlphaFoldDB" id="A0A9D1M263"/>
<reference evidence="10" key="2">
    <citation type="journal article" date="2021" name="PeerJ">
        <title>Extensive microbial diversity within the chicken gut microbiome revealed by metagenomics and culture.</title>
        <authorList>
            <person name="Gilroy R."/>
            <person name="Ravi A."/>
            <person name="Getino M."/>
            <person name="Pursley I."/>
            <person name="Horton D.L."/>
            <person name="Alikhan N.F."/>
            <person name="Baker D."/>
            <person name="Gharbi K."/>
            <person name="Hall N."/>
            <person name="Watson M."/>
            <person name="Adriaenssens E.M."/>
            <person name="Foster-Nyarko E."/>
            <person name="Jarju S."/>
            <person name="Secka A."/>
            <person name="Antonio M."/>
            <person name="Oren A."/>
            <person name="Chaudhuri R.R."/>
            <person name="La Ragione R."/>
            <person name="Hildebrand F."/>
            <person name="Pallen M.J."/>
        </authorList>
    </citation>
    <scope>NUCLEOTIDE SEQUENCE</scope>
    <source>
        <strain evidence="10">CHK195-15760</strain>
    </source>
</reference>
<dbReference type="SUPFAM" id="SSF90123">
    <property type="entry name" value="ABC transporter transmembrane region"/>
    <property type="match status" value="1"/>
</dbReference>
<evidence type="ECO:0000256" key="4">
    <source>
        <dbReference type="ARBA" id="ARBA00022741"/>
    </source>
</evidence>
<evidence type="ECO:0000313" key="10">
    <source>
        <dbReference type="EMBL" id="HIU52233.1"/>
    </source>
</evidence>
<feature type="non-terminal residue" evidence="10">
    <location>
        <position position="1"/>
    </location>
</feature>
<keyword evidence="5 10" id="KW-0067">ATP-binding</keyword>
<feature type="domain" description="ABC transporter" evidence="8">
    <location>
        <begin position="176"/>
        <end position="409"/>
    </location>
</feature>
<proteinExistence type="predicted"/>
<dbReference type="PROSITE" id="PS50893">
    <property type="entry name" value="ABC_TRANSPORTER_2"/>
    <property type="match status" value="1"/>
</dbReference>
<dbReference type="InterPro" id="IPR003593">
    <property type="entry name" value="AAA+_ATPase"/>
</dbReference>
<dbReference type="GO" id="GO:0015421">
    <property type="term" value="F:ABC-type oligopeptide transporter activity"/>
    <property type="evidence" value="ECO:0007669"/>
    <property type="project" value="TreeGrafter"/>
</dbReference>
<dbReference type="InterPro" id="IPR036640">
    <property type="entry name" value="ABC1_TM_sf"/>
</dbReference>
<organism evidence="10 11">
    <name type="scientific">Candidatus Merdicola faecigallinarum</name>
    <dbReference type="NCBI Taxonomy" id="2840862"/>
    <lineage>
        <taxon>Bacteria</taxon>
        <taxon>Bacillati</taxon>
        <taxon>Bacillota</taxon>
        <taxon>Clostridia</taxon>
        <taxon>Candidatus Merdicola</taxon>
    </lineage>
</organism>
<evidence type="ECO:0000256" key="2">
    <source>
        <dbReference type="ARBA" id="ARBA00022448"/>
    </source>
</evidence>
<keyword evidence="3" id="KW-0812">Transmembrane</keyword>
<keyword evidence="7" id="KW-0472">Membrane</keyword>
<keyword evidence="2" id="KW-0813">Transport</keyword>
<dbReference type="Proteomes" id="UP000824093">
    <property type="component" value="Unassembled WGS sequence"/>
</dbReference>
<evidence type="ECO:0000256" key="7">
    <source>
        <dbReference type="ARBA" id="ARBA00023136"/>
    </source>
</evidence>
<dbReference type="GO" id="GO:0016887">
    <property type="term" value="F:ATP hydrolysis activity"/>
    <property type="evidence" value="ECO:0007669"/>
    <property type="project" value="InterPro"/>
</dbReference>
<sequence length="417" mass="47961">LLTFLLLPFIIFTSYIITKIINKVYEYSKVVRTKVNVFLAESIYGVRLIKIFNRQYEKQKECEKLNEEFWRSRLPIGFFTGILPAVMTILENLGISIVIWACVDKWFGIQIEVGVLYVFITYIKQIFEPINRIIENIETVQDSFVSIDKIYEILDHKEYLEDLEKGEKLEEIKGKIEFKNVWFAYEDENWVLKDVSFVIEPGQSIALVGKTGSGKTTITNLINRFYEIQKGEILIDGKNIKEINIHSLRQKIGTILQDPFIFAKSVRENIELNKKIEDEELEKAIEFASAEEFIHSLPKGLDEIAKEQGSSYSAGQKQLIAFARIFAHNPSIFILDEATANIDTNTEQLIQKSIDEISKNKTSIFIAHRLSTIVNVDKIIVLDHGTIIEQGNHTQLLKTGGYYSKLYQAYYTSLAAT</sequence>
<comment type="caution">
    <text evidence="10">The sequence shown here is derived from an EMBL/GenBank/DDBJ whole genome shotgun (WGS) entry which is preliminary data.</text>
</comment>
<accession>A0A9D1M263</accession>
<dbReference type="CDD" id="cd03254">
    <property type="entry name" value="ABCC_Glucan_exporter_like"/>
    <property type="match status" value="1"/>
</dbReference>
<dbReference type="Gene3D" id="1.20.1560.10">
    <property type="entry name" value="ABC transporter type 1, transmembrane domain"/>
    <property type="match status" value="1"/>
</dbReference>
<dbReference type="InterPro" id="IPR027417">
    <property type="entry name" value="P-loop_NTPase"/>
</dbReference>
<evidence type="ECO:0000259" key="8">
    <source>
        <dbReference type="PROSITE" id="PS50893"/>
    </source>
</evidence>
<feature type="domain" description="ABC transmembrane type-1" evidence="9">
    <location>
        <begin position="1"/>
        <end position="142"/>
    </location>
</feature>
<dbReference type="GO" id="GO:0005524">
    <property type="term" value="F:ATP binding"/>
    <property type="evidence" value="ECO:0007669"/>
    <property type="project" value="UniProtKB-KW"/>
</dbReference>
<dbReference type="GO" id="GO:0005886">
    <property type="term" value="C:plasma membrane"/>
    <property type="evidence" value="ECO:0007669"/>
    <property type="project" value="UniProtKB-SubCell"/>
</dbReference>
<dbReference type="InterPro" id="IPR039421">
    <property type="entry name" value="Type_1_exporter"/>
</dbReference>
<protein>
    <submittedName>
        <fullName evidence="10">ABC transporter ATP-binding protein</fullName>
    </submittedName>
</protein>